<proteinExistence type="predicted"/>
<name>A0A2H5FMP6_9GAMM</name>
<gene>
    <name evidence="1" type="ORF">CAB17_12850</name>
</gene>
<evidence type="ECO:0000313" key="1">
    <source>
        <dbReference type="EMBL" id="AUH72825.1"/>
    </source>
</evidence>
<protein>
    <submittedName>
        <fullName evidence="1">Uncharacterized protein</fullName>
    </submittedName>
</protein>
<accession>A0A2H5FMP6</accession>
<dbReference type="GeneID" id="40926077"/>
<organism evidence="1 2">
    <name type="scientific">Legionella sainthelensi</name>
    <dbReference type="NCBI Taxonomy" id="28087"/>
    <lineage>
        <taxon>Bacteria</taxon>
        <taxon>Pseudomonadati</taxon>
        <taxon>Pseudomonadota</taxon>
        <taxon>Gammaproteobacteria</taxon>
        <taxon>Legionellales</taxon>
        <taxon>Legionellaceae</taxon>
        <taxon>Legionella</taxon>
    </lineage>
</organism>
<dbReference type="Proteomes" id="UP000234343">
    <property type="component" value="Chromosome"/>
</dbReference>
<dbReference type="KEGG" id="lsh:CAB17_12850"/>
<keyword evidence="2" id="KW-1185">Reference proteome</keyword>
<reference evidence="1 2" key="1">
    <citation type="submission" date="2017-12" db="EMBL/GenBank/DDBJ databases">
        <title>Legionella sainthelensi LA01-117, whole genome sequence of a clinical isolate from New Zealand.</title>
        <authorList>
            <person name="Cree S.L."/>
            <person name="Slow S."/>
            <person name="Kennedy M.A."/>
            <person name="Murdoch D.R."/>
            <person name="Biggs P.J."/>
            <person name="Anderson T."/>
        </authorList>
    </citation>
    <scope>NUCLEOTIDE SEQUENCE [LARGE SCALE GENOMIC DNA]</scope>
    <source>
        <strain evidence="1 2">LA01-117</strain>
    </source>
</reference>
<sequence>MFSRFFKTANKPDDYYRLGGPRSYHKFIYNNTPIILIGEIHQPIAMELADQYHHAFNEYVKSNKVILFLESTGETRKESSNTIDFMKSLEMLEPSSNLEMIFTEKRSQFCDEKYVYLWLFLEKIDEIEKSITKKNKKVQRPFGTIAEFTQSQELKHLGLLYSKCCSFNELAEFISAQINLLDNMADNYINSNKELYYFIGDSILNINEALGLLIQLETEYRSLNLDETRLREGNLVNNCIEMITKTNSMKPISMLRDVCLKYLLSFHDATLVCDIWEKLQHNEDRKTFIVVMGDSHIEGLTSLFKIIAEEEISIFADHKGRVISPTVLDEFLNNIFEHIPKEHSCLLM</sequence>
<dbReference type="RefSeq" id="WP_012979173.1">
    <property type="nucleotide sequence ID" value="NZ_CP025491.2"/>
</dbReference>
<evidence type="ECO:0000313" key="2">
    <source>
        <dbReference type="Proteomes" id="UP000234343"/>
    </source>
</evidence>
<dbReference type="AlphaFoldDB" id="A0A2H5FMP6"/>
<dbReference type="EMBL" id="CP025491">
    <property type="protein sequence ID" value="AUH72825.1"/>
    <property type="molecule type" value="Genomic_DNA"/>
</dbReference>